<comment type="function">
    <text evidence="2">Counteracts the endogenous Pycsar antiviral defense system. Phosphodiesterase that enables metal-dependent hydrolysis of host cyclic nucleotide Pycsar defense signals such as cCMP and cUMP.</text>
</comment>
<evidence type="ECO:0000256" key="2">
    <source>
        <dbReference type="ARBA" id="ARBA00034301"/>
    </source>
</evidence>
<dbReference type="PANTHER" id="PTHR15032">
    <property type="entry name" value="N-ACYL-PHOSPHATIDYLETHANOLAMINE-HYDROLYZING PHOSPHOLIPASE D"/>
    <property type="match status" value="1"/>
</dbReference>
<evidence type="ECO:0000256" key="1">
    <source>
        <dbReference type="ARBA" id="ARBA00034221"/>
    </source>
</evidence>
<dbReference type="EMBL" id="CP048209">
    <property type="protein sequence ID" value="QHT59895.1"/>
    <property type="molecule type" value="Genomic_DNA"/>
</dbReference>
<dbReference type="InterPro" id="IPR036866">
    <property type="entry name" value="RibonucZ/Hydroxyglut_hydro"/>
</dbReference>
<gene>
    <name evidence="5" type="ORF">GXP70_07985</name>
</gene>
<dbReference type="InterPro" id="IPR001279">
    <property type="entry name" value="Metallo-B-lactamas"/>
</dbReference>
<dbReference type="KEGG" id="plyc:GXP70_07985"/>
<keyword evidence="6" id="KW-1185">Reference proteome</keyword>
<organism evidence="5 6">
    <name type="scientific">Paenibacillus lycopersici</name>
    <dbReference type="NCBI Taxonomy" id="2704462"/>
    <lineage>
        <taxon>Bacteria</taxon>
        <taxon>Bacillati</taxon>
        <taxon>Bacillota</taxon>
        <taxon>Bacilli</taxon>
        <taxon>Bacillales</taxon>
        <taxon>Paenibacillaceae</taxon>
        <taxon>Paenibacillus</taxon>
    </lineage>
</organism>
<evidence type="ECO:0000313" key="5">
    <source>
        <dbReference type="EMBL" id="QHT59895.1"/>
    </source>
</evidence>
<name>A0A6C0G4Q5_9BACL</name>
<accession>A0A6C0G4Q5</accession>
<comment type="catalytic activity">
    <reaction evidence="1">
        <text>3',5'-cyclic CMP + H2O = CMP + H(+)</text>
        <dbReference type="Rhea" id="RHEA:72675"/>
        <dbReference type="ChEBI" id="CHEBI:15377"/>
        <dbReference type="ChEBI" id="CHEBI:15378"/>
        <dbReference type="ChEBI" id="CHEBI:58003"/>
        <dbReference type="ChEBI" id="CHEBI:60377"/>
    </reaction>
    <physiologicalReaction direction="left-to-right" evidence="1">
        <dbReference type="Rhea" id="RHEA:72676"/>
    </physiologicalReaction>
</comment>
<dbReference type="Proteomes" id="UP000476064">
    <property type="component" value="Chromosome"/>
</dbReference>
<evidence type="ECO:0000313" key="6">
    <source>
        <dbReference type="Proteomes" id="UP000476064"/>
    </source>
</evidence>
<evidence type="ECO:0000256" key="3">
    <source>
        <dbReference type="ARBA" id="ARBA00048505"/>
    </source>
</evidence>
<dbReference type="InterPro" id="IPR024884">
    <property type="entry name" value="NAPE-PLD"/>
</dbReference>
<dbReference type="GO" id="GO:0070290">
    <property type="term" value="F:N-acylphosphatidylethanolamine-specific phospholipase D activity"/>
    <property type="evidence" value="ECO:0007669"/>
    <property type="project" value="InterPro"/>
</dbReference>
<dbReference type="PANTHER" id="PTHR15032:SF36">
    <property type="entry name" value="METALLO-BETA-LACTAMASE DOMAIN-CONTAINING PROTEIN"/>
    <property type="match status" value="1"/>
</dbReference>
<dbReference type="GO" id="GO:0005737">
    <property type="term" value="C:cytoplasm"/>
    <property type="evidence" value="ECO:0007669"/>
    <property type="project" value="TreeGrafter"/>
</dbReference>
<reference evidence="5 6" key="1">
    <citation type="submission" date="2020-01" db="EMBL/GenBank/DDBJ databases">
        <title>Paenibacillus sp. nov., isolated from tomato rhizosphere.</title>
        <authorList>
            <person name="Weon H.-Y."/>
            <person name="Lee S.A."/>
        </authorList>
    </citation>
    <scope>NUCLEOTIDE SEQUENCE [LARGE SCALE GENOMIC DNA]</scope>
    <source>
        <strain evidence="5 6">12200R-189</strain>
    </source>
</reference>
<feature type="domain" description="Metallo-beta-lactamase" evidence="4">
    <location>
        <begin position="74"/>
        <end position="264"/>
    </location>
</feature>
<sequence length="308" mass="35327">MRYTNLDPAAVPRTFREIRQWRRERRSGKMKAKDYSFQVPVVEPDVRYLHSNTTEPTLTWVGHSTFMIQLAGLNIITDPIWAEKLAFHRRLVPPGLAARDVPPIDVILISHSHYDHLNIASLKQLTGSKMLIVPVGLADKLRRKGFSSIIELDWWQSVESNGVKFTFVPAQHWTRRTLIDTNSSLWGGFVIEAKDAPTVYFAGDSGYFEGFKEIGMRFPDIDVALMPIGAYDPEWFMGPQHVSPEEALRAFRDIGARRFVPMHYGSYKLADDTPREALDRLEAETRRLRLAEGTVRILPHGETWKLKQ</sequence>
<dbReference type="SUPFAM" id="SSF56281">
    <property type="entry name" value="Metallo-hydrolase/oxidoreductase"/>
    <property type="match status" value="1"/>
</dbReference>
<dbReference type="Gene3D" id="3.60.15.10">
    <property type="entry name" value="Ribonuclease Z/Hydroxyacylglutathione hydrolase-like"/>
    <property type="match status" value="1"/>
</dbReference>
<dbReference type="RefSeq" id="WP_162355961.1">
    <property type="nucleotide sequence ID" value="NZ_CP048209.1"/>
</dbReference>
<dbReference type="AlphaFoldDB" id="A0A6C0G4Q5"/>
<evidence type="ECO:0000259" key="4">
    <source>
        <dbReference type="Pfam" id="PF12706"/>
    </source>
</evidence>
<comment type="catalytic activity">
    <reaction evidence="3">
        <text>3',5'-cyclic UMP + H2O = UMP + H(+)</text>
        <dbReference type="Rhea" id="RHEA:70575"/>
        <dbReference type="ChEBI" id="CHEBI:15377"/>
        <dbReference type="ChEBI" id="CHEBI:15378"/>
        <dbReference type="ChEBI" id="CHEBI:57865"/>
        <dbReference type="ChEBI" id="CHEBI:184387"/>
    </reaction>
    <physiologicalReaction direction="left-to-right" evidence="3">
        <dbReference type="Rhea" id="RHEA:70576"/>
    </physiologicalReaction>
</comment>
<dbReference type="PIRSF" id="PIRSF038896">
    <property type="entry name" value="NAPE-PLD"/>
    <property type="match status" value="1"/>
</dbReference>
<dbReference type="GO" id="GO:0008270">
    <property type="term" value="F:zinc ion binding"/>
    <property type="evidence" value="ECO:0007669"/>
    <property type="project" value="InterPro"/>
</dbReference>
<keyword evidence="5" id="KW-0378">Hydrolase</keyword>
<protein>
    <submittedName>
        <fullName evidence="5">MBL fold metallo-hydrolase</fullName>
    </submittedName>
</protein>
<proteinExistence type="predicted"/>
<dbReference type="Pfam" id="PF12706">
    <property type="entry name" value="Lactamase_B_2"/>
    <property type="match status" value="1"/>
</dbReference>